<accession>A0A5R8LHQ7</accession>
<dbReference type="EMBL" id="VBWO01000020">
    <property type="protein sequence ID" value="TLF36649.1"/>
    <property type="molecule type" value="Genomic_DNA"/>
</dbReference>
<dbReference type="Proteomes" id="UP000309885">
    <property type="component" value="Unassembled WGS sequence"/>
</dbReference>
<evidence type="ECO:0000313" key="1">
    <source>
        <dbReference type="EMBL" id="TLF36649.1"/>
    </source>
</evidence>
<organism evidence="1 2">
    <name type="scientific">Lacticaseibacillus zeae</name>
    <name type="common">Lactobacillus zeae</name>
    <dbReference type="NCBI Taxonomy" id="57037"/>
    <lineage>
        <taxon>Bacteria</taxon>
        <taxon>Bacillati</taxon>
        <taxon>Bacillota</taxon>
        <taxon>Bacilli</taxon>
        <taxon>Lactobacillales</taxon>
        <taxon>Lactobacillaceae</taxon>
        <taxon>Lacticaseibacillus</taxon>
    </lineage>
</organism>
<dbReference type="AlphaFoldDB" id="A0A5R8LHQ7"/>
<reference evidence="1 2" key="1">
    <citation type="submission" date="2019-05" db="EMBL/GenBank/DDBJ databases">
        <title>Genome-based reclassification of Lactobacillus casei as Lactobacillus casei subsp. casei. subsp.nov., description of Lactobacillus casei subsp. zeae subsp. nov., and emended description of Lactobacillus casei.</title>
        <authorList>
            <person name="Huang C.-H."/>
        </authorList>
    </citation>
    <scope>NUCLEOTIDE SEQUENCE [LARGE SCALE GENOMIC DNA]</scope>
    <source>
        <strain evidence="1 2">CRBIP24.44</strain>
    </source>
</reference>
<comment type="caution">
    <text evidence="1">The sequence shown here is derived from an EMBL/GenBank/DDBJ whole genome shotgun (WGS) entry which is preliminary data.</text>
</comment>
<sequence length="247" mass="27722">MTGEVTDADFIKATCTDGHSINIFPREGKYPFILAHALRSFQAGQLYEAAASGYAALEDFMKLFIQASTWVSTDQPKDVKPLYDKVASNKLVMGNSTRIIGAYAYLYQLNTGSIIQQRKFEKMSHIRDDIIHAAKIPQASDVNKLLVAIYKHVSIATIRWYHSADNGRHLLPWLPEYKMQLATAALMESDLASNNTQEIINQLTQSTTILLPDMQLFSDVNELNTRIEEIATKEIDAITIAENIPKL</sequence>
<proteinExistence type="predicted"/>
<gene>
    <name evidence="1" type="ORF">FEI15_14515</name>
</gene>
<evidence type="ECO:0000313" key="2">
    <source>
        <dbReference type="Proteomes" id="UP000309885"/>
    </source>
</evidence>
<name>A0A5R8LHQ7_LACZE</name>
<protein>
    <submittedName>
        <fullName evidence="1">Uncharacterized protein</fullName>
    </submittedName>
</protein>